<dbReference type="Gene3D" id="3.30.70.1620">
    <property type="match status" value="1"/>
</dbReference>
<evidence type="ECO:0000256" key="5">
    <source>
        <dbReference type="ARBA" id="ARBA00022618"/>
    </source>
</evidence>
<reference evidence="13 14" key="2">
    <citation type="submission" date="2018-11" db="EMBL/GenBank/DDBJ databases">
        <authorList>
            <consortium name="Pathogen Informatics"/>
        </authorList>
    </citation>
    <scope>NUCLEOTIDE SEQUENCE [LARGE SCALE GENOMIC DNA]</scope>
</reference>
<dbReference type="GO" id="GO:0003677">
    <property type="term" value="F:DNA binding"/>
    <property type="evidence" value="ECO:0007669"/>
    <property type="project" value="TreeGrafter"/>
</dbReference>
<dbReference type="GO" id="GO:0005634">
    <property type="term" value="C:nucleus"/>
    <property type="evidence" value="ECO:0007669"/>
    <property type="project" value="UniProtKB-SubCell"/>
</dbReference>
<proteinExistence type="inferred from homology"/>
<evidence type="ECO:0000256" key="7">
    <source>
        <dbReference type="ARBA" id="ARBA00023054"/>
    </source>
</evidence>
<dbReference type="PIRSF" id="PIRSF005719">
    <property type="entry name" value="SMC"/>
    <property type="match status" value="1"/>
</dbReference>
<feature type="compositionally biased region" description="Basic and acidic residues" evidence="11">
    <location>
        <begin position="970"/>
        <end position="981"/>
    </location>
</feature>
<dbReference type="GO" id="GO:0008278">
    <property type="term" value="C:cohesin complex"/>
    <property type="evidence" value="ECO:0007669"/>
    <property type="project" value="InterPro"/>
</dbReference>
<feature type="coiled-coil region" evidence="10">
    <location>
        <begin position="383"/>
        <end position="417"/>
    </location>
</feature>
<evidence type="ECO:0000256" key="6">
    <source>
        <dbReference type="ARBA" id="ARBA00022776"/>
    </source>
</evidence>
<keyword evidence="5" id="KW-0132">Cell division</keyword>
<evidence type="ECO:0000256" key="4">
    <source>
        <dbReference type="ARBA" id="ARBA00022454"/>
    </source>
</evidence>
<dbReference type="Gene3D" id="3.40.50.300">
    <property type="entry name" value="P-loop containing nucleotide triphosphate hydrolases"/>
    <property type="match status" value="2"/>
</dbReference>
<name>A0A158R8B2_TAEAS</name>
<dbReference type="FunFam" id="3.40.50.300:FF:000564">
    <property type="entry name" value="Structural maintenance of chromosomes 1A"/>
    <property type="match status" value="1"/>
</dbReference>
<dbReference type="InterPro" id="IPR010935">
    <property type="entry name" value="SMC_hinge"/>
</dbReference>
<keyword evidence="6" id="KW-0498">Mitosis</keyword>
<evidence type="ECO:0000256" key="8">
    <source>
        <dbReference type="ARBA" id="ARBA00023242"/>
    </source>
</evidence>
<evidence type="ECO:0000256" key="1">
    <source>
        <dbReference type="ARBA" id="ARBA00004123"/>
    </source>
</evidence>
<comment type="subcellular location">
    <subcellularLocation>
        <location evidence="2">Chromosome</location>
    </subcellularLocation>
    <subcellularLocation>
        <location evidence="1">Nucleus</location>
    </subcellularLocation>
</comment>
<dbReference type="PANTHER" id="PTHR18937">
    <property type="entry name" value="STRUCTURAL MAINTENANCE OF CHROMOSOMES SMC FAMILY MEMBER"/>
    <property type="match status" value="1"/>
</dbReference>
<feature type="region of interest" description="Disordered" evidence="11">
    <location>
        <begin position="314"/>
        <end position="337"/>
    </location>
</feature>
<dbReference type="SUPFAM" id="SSF75553">
    <property type="entry name" value="Smc hinge domain"/>
    <property type="match status" value="1"/>
</dbReference>
<dbReference type="GO" id="GO:0016887">
    <property type="term" value="F:ATP hydrolysis activity"/>
    <property type="evidence" value="ECO:0007669"/>
    <property type="project" value="InterPro"/>
</dbReference>
<dbReference type="FunFam" id="1.20.1060.20:FF:000001">
    <property type="entry name" value="Structural maintenance of chromosomes 1A"/>
    <property type="match status" value="1"/>
</dbReference>
<feature type="domain" description="SMC hinge" evidence="12">
    <location>
        <begin position="516"/>
        <end position="635"/>
    </location>
</feature>
<feature type="coiled-coil region" evidence="10">
    <location>
        <begin position="1050"/>
        <end position="1119"/>
    </location>
</feature>
<keyword evidence="8" id="KW-0539">Nucleus</keyword>
<dbReference type="CDD" id="cd03275">
    <property type="entry name" value="ABC_SMC1_euk"/>
    <property type="match status" value="1"/>
</dbReference>
<keyword evidence="9" id="KW-0131">Cell cycle</keyword>
<dbReference type="GO" id="GO:0007062">
    <property type="term" value="P:sister chromatid cohesion"/>
    <property type="evidence" value="ECO:0007669"/>
    <property type="project" value="InterPro"/>
</dbReference>
<gene>
    <name evidence="13" type="ORF">TASK_LOCUS5098</name>
</gene>
<keyword evidence="14" id="KW-1185">Reference proteome</keyword>
<comment type="similarity">
    <text evidence="3">Belongs to the SMC family. SMC1 subfamily.</text>
</comment>
<evidence type="ECO:0000256" key="2">
    <source>
        <dbReference type="ARBA" id="ARBA00004286"/>
    </source>
</evidence>
<dbReference type="GO" id="GO:0005524">
    <property type="term" value="F:ATP binding"/>
    <property type="evidence" value="ECO:0007669"/>
    <property type="project" value="InterPro"/>
</dbReference>
<evidence type="ECO:0000256" key="10">
    <source>
        <dbReference type="SAM" id="Coils"/>
    </source>
</evidence>
<dbReference type="EMBL" id="UYRS01018391">
    <property type="protein sequence ID" value="VDK34495.1"/>
    <property type="molecule type" value="Genomic_DNA"/>
</dbReference>
<evidence type="ECO:0000313" key="13">
    <source>
        <dbReference type="EMBL" id="VDK34495.1"/>
    </source>
</evidence>
<accession>A0A158R8B2</accession>
<dbReference type="Proteomes" id="UP000282613">
    <property type="component" value="Unassembled WGS sequence"/>
</dbReference>
<feature type="compositionally biased region" description="Basic and acidic residues" evidence="11">
    <location>
        <begin position="314"/>
        <end position="324"/>
    </location>
</feature>
<feature type="region of interest" description="Disordered" evidence="11">
    <location>
        <begin position="969"/>
        <end position="1005"/>
    </location>
</feature>
<dbReference type="InterPro" id="IPR028468">
    <property type="entry name" value="Smc1_ABC"/>
</dbReference>
<feature type="coiled-coil region" evidence="10">
    <location>
        <begin position="726"/>
        <end position="830"/>
    </location>
</feature>
<feature type="coiled-coil region" evidence="10">
    <location>
        <begin position="453"/>
        <end position="487"/>
    </location>
</feature>
<dbReference type="STRING" id="60517.A0A158R8B2"/>
<protein>
    <submittedName>
        <fullName evidence="15">SMC hinge domain-containing protein</fullName>
    </submittedName>
</protein>
<dbReference type="InterPro" id="IPR024704">
    <property type="entry name" value="SMC"/>
</dbReference>
<reference evidence="15" key="1">
    <citation type="submission" date="2016-04" db="UniProtKB">
        <authorList>
            <consortium name="WormBaseParasite"/>
        </authorList>
    </citation>
    <scope>IDENTIFICATION</scope>
</reference>
<organism evidence="15">
    <name type="scientific">Taenia asiatica</name>
    <name type="common">Asian tapeworm</name>
    <dbReference type="NCBI Taxonomy" id="60517"/>
    <lineage>
        <taxon>Eukaryota</taxon>
        <taxon>Metazoa</taxon>
        <taxon>Spiralia</taxon>
        <taxon>Lophotrochozoa</taxon>
        <taxon>Platyhelminthes</taxon>
        <taxon>Cestoda</taxon>
        <taxon>Eucestoda</taxon>
        <taxon>Cyclophyllidea</taxon>
        <taxon>Taeniidae</taxon>
        <taxon>Taenia</taxon>
    </lineage>
</organism>
<dbReference type="InterPro" id="IPR003395">
    <property type="entry name" value="RecF/RecN/SMC_N"/>
</dbReference>
<keyword evidence="7 10" id="KW-0175">Coiled coil</keyword>
<evidence type="ECO:0000256" key="9">
    <source>
        <dbReference type="ARBA" id="ARBA00023306"/>
    </source>
</evidence>
<sequence>MVDNCGHLKYIELENYKSYKGRQVIGPFSAFTAVIGPNGSGKSNLMDAISFVLGERTRHLRVTKLSDLIHGSVVGKPVAKTASVTAVYQMPDGVDKRFSRYISGNTSEYRINGTAVKVEEYAEALEKIHIFMKVKNFLIFQGAVESIAMKNARERCQMFEEISRSVEYKEEYDRSKVEMQKLEEEATFNLNKKKNIVAERKEARIEIDEAEKYKKLHHKWLSKRTELQLFRLYYNDVDIKRIREDLQQREEIIEQENAQRQQIEEEIREKRRELGKLHRDQAGLEQEIKKCDQKVSKRKPEYIKVSQMLRHVSDKHKESKKALENARQQHSSHRQEMDQLEAEYSRILALKEDYEHQQNKKSKEQGRSLELEDSQLAEYHRLKQKAAEHTSDLSAQLDALRREYDEQKDLFDGLERRKEEIGNSLRLKQTELIDNQRRLQRLVEFIETSHRSITELSEAEKTIREEVESATRRMDEINTELETVICQLGEAKVERHESSRAVKKQELIENLKRLFPGVHGRLLEMCEPSHKRYQIAITKVLGKHMDSIVCDSEKTAKDCIQYMKDQRIEPETFLPLDFLDVKPVDEKLREISDPPNVHLVIDVINCDPVIAKKALQFACGNALVCDTVEHARFVAYSTGDRKKTVSLDGTLFQRSGIISGGVRQVLRLLNAQEDWASFYSVVGTTCLGYDPGIEVGRIFRKLIGLPSTSPFSDLKARAKRWDEKQISSLMARRDALQVELKEQLKRKRKEAELRTLQSQINGLEKRLKYTQKDKEGTEEKILSGNEEEVNNLKASLEEVNERLSMCQTKMQELQISINAEKAKMDNVEDTVLHDFCVSIGVENIREYEDRELRIARERDRKRMEFTNQLQRINNQLEYEKSRDTQAAVRRWEEAVVSERQEMERCKKQEKRLKEEMEAEEIHKGNLEFQLSEYQRKCERLDGELAELSRRLVSRKREIQKLQKETSQIETRLEAKRSERHSLLQSAKMEDLQLPLKPGASSMPELESQLSAESEGADLNSEEMMRLYVMEARLPLDYKQLEKPLRMIADDKEVSRKADEMQAEVDRMQSELSRFQAPNLKAGAKLGNVEQRLRSTEAEFEETRRKAKKARAQFERIRRLRCSAFMKCFLSIADNIDPLYKSLSRNPGAQASLLPTNAEEPYLEELQFQCVAPGKRFQQMDSLSGGEKTIAALALSFAMHQYNPSPFFVLDEIDAALDNTNIGKVASFIREYSRTRAQVIVISLKEEFYSRADSLVGIYPDTVFFLSSMRPSLHQVVQPNVCHLIASVYATQPRLQTLSFFHSYRGVNEPQWKTIALLAVSSLLTCQNMSTQKNNEAAARYVRSRRDFVSRICKDIEQCLKRCKDLLTQPETEKLVLESACTTLNAVLSVSGDTIFDATIKVTQSSQNFAAYIREGYGIPFKLQQIQDCWNNICCALSVCDETSFPTLWTFLQGALNSLLNPSLNRAVPGFEKSNPRLCFYPPQPLENSMHIFLYGADLVLCVNFFSHDKYACTGGWIRQFRANCVIARLQEVLRLLSEAINAIEFCVDVALQ</sequence>
<evidence type="ECO:0000259" key="12">
    <source>
        <dbReference type="SMART" id="SM00968"/>
    </source>
</evidence>
<dbReference type="SMART" id="SM00968">
    <property type="entry name" value="SMC_hinge"/>
    <property type="match status" value="1"/>
</dbReference>
<evidence type="ECO:0000313" key="14">
    <source>
        <dbReference type="Proteomes" id="UP000282613"/>
    </source>
</evidence>
<dbReference type="PANTHER" id="PTHR18937:SF12">
    <property type="entry name" value="STRUCTURAL MAINTENANCE OF CHROMOSOMES PROTEIN"/>
    <property type="match status" value="1"/>
</dbReference>
<evidence type="ECO:0000256" key="11">
    <source>
        <dbReference type="SAM" id="MobiDB-lite"/>
    </source>
</evidence>
<dbReference type="WBParaSite" id="TASK_0000509701-mRNA-1">
    <property type="protein sequence ID" value="TASK_0000509701-mRNA-1"/>
    <property type="gene ID" value="TASK_0000509701"/>
</dbReference>
<feature type="coiled-coil region" evidence="10">
    <location>
        <begin position="165"/>
        <end position="213"/>
    </location>
</feature>
<dbReference type="Pfam" id="PF02463">
    <property type="entry name" value="SMC_N"/>
    <property type="match status" value="1"/>
</dbReference>
<dbReference type="GO" id="GO:0051301">
    <property type="term" value="P:cell division"/>
    <property type="evidence" value="ECO:0007669"/>
    <property type="project" value="UniProtKB-KW"/>
</dbReference>
<dbReference type="InterPro" id="IPR027417">
    <property type="entry name" value="P-loop_NTPase"/>
</dbReference>
<dbReference type="OrthoDB" id="413649at2759"/>
<dbReference type="Gene3D" id="1.20.1060.20">
    <property type="match status" value="1"/>
</dbReference>
<evidence type="ECO:0000256" key="3">
    <source>
        <dbReference type="ARBA" id="ARBA00005597"/>
    </source>
</evidence>
<dbReference type="SUPFAM" id="SSF52540">
    <property type="entry name" value="P-loop containing nucleoside triphosphate hydrolases"/>
    <property type="match status" value="2"/>
</dbReference>
<keyword evidence="4" id="KW-0158">Chromosome</keyword>
<evidence type="ECO:0000313" key="15">
    <source>
        <dbReference type="WBParaSite" id="TASK_0000509701-mRNA-1"/>
    </source>
</evidence>
<dbReference type="InterPro" id="IPR036277">
    <property type="entry name" value="SMC_hinge_sf"/>
</dbReference>
<dbReference type="Pfam" id="PF06470">
    <property type="entry name" value="SMC_hinge"/>
    <property type="match status" value="1"/>
</dbReference>